<dbReference type="Proteomes" id="UP000198405">
    <property type="component" value="Unassembled WGS sequence"/>
</dbReference>
<gene>
    <name evidence="8" type="primary">tadA</name>
    <name evidence="10" type="ORF">SAMN06265340_10816</name>
</gene>
<dbReference type="InterPro" id="IPR028883">
    <property type="entry name" value="tRNA_aden_deaminase"/>
</dbReference>
<keyword evidence="4 8" id="KW-0479">Metal-binding</keyword>
<dbReference type="PANTHER" id="PTHR11079:SF202">
    <property type="entry name" value="TRNA-SPECIFIC ADENOSINE DEAMINASE"/>
    <property type="match status" value="1"/>
</dbReference>
<evidence type="ECO:0000313" key="11">
    <source>
        <dbReference type="Proteomes" id="UP000198405"/>
    </source>
</evidence>
<evidence type="ECO:0000313" key="10">
    <source>
        <dbReference type="EMBL" id="SNR81530.1"/>
    </source>
</evidence>
<feature type="binding site" evidence="8">
    <location>
        <position position="86"/>
    </location>
    <ligand>
        <name>Zn(2+)</name>
        <dbReference type="ChEBI" id="CHEBI:29105"/>
        <note>catalytic</note>
    </ligand>
</feature>
<dbReference type="InterPro" id="IPR016193">
    <property type="entry name" value="Cytidine_deaminase-like"/>
</dbReference>
<accession>A0A238ZE17</accession>
<dbReference type="CDD" id="cd01285">
    <property type="entry name" value="nucleoside_deaminase"/>
    <property type="match status" value="1"/>
</dbReference>
<dbReference type="OrthoDB" id="9802676at2"/>
<dbReference type="GO" id="GO:0052717">
    <property type="term" value="F:tRNA-specific adenosine-34 deaminase activity"/>
    <property type="evidence" value="ECO:0007669"/>
    <property type="project" value="UniProtKB-UniRule"/>
</dbReference>
<feature type="domain" description="CMP/dCMP-type deaminase" evidence="9">
    <location>
        <begin position="2"/>
        <end position="121"/>
    </location>
</feature>
<evidence type="ECO:0000256" key="2">
    <source>
        <dbReference type="ARBA" id="ARBA00011738"/>
    </source>
</evidence>
<organism evidence="10 11">
    <name type="scientific">Desulfurobacterium atlanticum</name>
    <dbReference type="NCBI Taxonomy" id="240169"/>
    <lineage>
        <taxon>Bacteria</taxon>
        <taxon>Pseudomonadati</taxon>
        <taxon>Aquificota</taxon>
        <taxon>Aquificia</taxon>
        <taxon>Desulfurobacteriales</taxon>
        <taxon>Desulfurobacteriaceae</taxon>
        <taxon>Desulfurobacterium</taxon>
    </lineage>
</organism>
<dbReference type="Gene3D" id="3.40.140.10">
    <property type="entry name" value="Cytidine Deaminase, domain 2"/>
    <property type="match status" value="1"/>
</dbReference>
<comment type="similarity">
    <text evidence="1">Belongs to the cytidine and deoxycytidylate deaminase family. ADAT2 subfamily.</text>
</comment>
<evidence type="ECO:0000256" key="3">
    <source>
        <dbReference type="ARBA" id="ARBA00022694"/>
    </source>
</evidence>
<keyword evidence="5 8" id="KW-0378">Hydrolase</keyword>
<dbReference type="FunFam" id="3.40.140.10:FF:000005">
    <property type="entry name" value="tRNA-specific adenosine deaminase"/>
    <property type="match status" value="1"/>
</dbReference>
<dbReference type="RefSeq" id="WP_089323237.1">
    <property type="nucleotide sequence ID" value="NZ_FZOB01000008.1"/>
</dbReference>
<comment type="subunit">
    <text evidence="2 8">Homodimer.</text>
</comment>
<dbReference type="InterPro" id="IPR016192">
    <property type="entry name" value="APOBEC/CMP_deaminase_Zn-bd"/>
</dbReference>
<evidence type="ECO:0000256" key="5">
    <source>
        <dbReference type="ARBA" id="ARBA00022801"/>
    </source>
</evidence>
<dbReference type="InterPro" id="IPR002125">
    <property type="entry name" value="CMP_dCMP_dom"/>
</dbReference>
<keyword evidence="3 8" id="KW-0819">tRNA processing</keyword>
<comment type="catalytic activity">
    <reaction evidence="7 8">
        <text>adenosine(34) in tRNA + H2O + H(+) = inosine(34) in tRNA + NH4(+)</text>
        <dbReference type="Rhea" id="RHEA:43168"/>
        <dbReference type="Rhea" id="RHEA-COMP:10373"/>
        <dbReference type="Rhea" id="RHEA-COMP:10374"/>
        <dbReference type="ChEBI" id="CHEBI:15377"/>
        <dbReference type="ChEBI" id="CHEBI:15378"/>
        <dbReference type="ChEBI" id="CHEBI:28938"/>
        <dbReference type="ChEBI" id="CHEBI:74411"/>
        <dbReference type="ChEBI" id="CHEBI:82852"/>
        <dbReference type="EC" id="3.5.4.33"/>
    </reaction>
</comment>
<evidence type="ECO:0000256" key="8">
    <source>
        <dbReference type="HAMAP-Rule" id="MF_00972"/>
    </source>
</evidence>
<name>A0A238ZE17_9BACT</name>
<comment type="cofactor">
    <cofactor evidence="8">
        <name>Zn(2+)</name>
        <dbReference type="ChEBI" id="CHEBI:29105"/>
    </cofactor>
    <text evidence="8">Binds 1 zinc ion per subunit.</text>
</comment>
<evidence type="ECO:0000259" key="9">
    <source>
        <dbReference type="PROSITE" id="PS51747"/>
    </source>
</evidence>
<feature type="binding site" evidence="8">
    <location>
        <position position="53"/>
    </location>
    <ligand>
        <name>Zn(2+)</name>
        <dbReference type="ChEBI" id="CHEBI:29105"/>
        <note>catalytic</note>
    </ligand>
</feature>
<protein>
    <recommendedName>
        <fullName evidence="8">tRNA-specific adenosine deaminase</fullName>
        <ecNumber evidence="8">3.5.4.33</ecNumber>
    </recommendedName>
</protein>
<dbReference type="PANTHER" id="PTHR11079">
    <property type="entry name" value="CYTOSINE DEAMINASE FAMILY MEMBER"/>
    <property type="match status" value="1"/>
</dbReference>
<evidence type="ECO:0000256" key="4">
    <source>
        <dbReference type="ARBA" id="ARBA00022723"/>
    </source>
</evidence>
<feature type="active site" description="Proton donor" evidence="8">
    <location>
        <position position="55"/>
    </location>
</feature>
<evidence type="ECO:0000256" key="7">
    <source>
        <dbReference type="ARBA" id="ARBA00048045"/>
    </source>
</evidence>
<dbReference type="Pfam" id="PF00383">
    <property type="entry name" value="dCMP_cyt_deam_1"/>
    <property type="match status" value="1"/>
</dbReference>
<dbReference type="EC" id="3.5.4.33" evidence="8"/>
<dbReference type="HAMAP" id="MF_00972">
    <property type="entry name" value="tRNA_aden_deaminase"/>
    <property type="match status" value="1"/>
</dbReference>
<dbReference type="GO" id="GO:0002100">
    <property type="term" value="P:tRNA wobble adenosine to inosine editing"/>
    <property type="evidence" value="ECO:0007669"/>
    <property type="project" value="UniProtKB-UniRule"/>
</dbReference>
<dbReference type="AlphaFoldDB" id="A0A238ZE17"/>
<dbReference type="PROSITE" id="PS00903">
    <property type="entry name" value="CYT_DCMP_DEAMINASES_1"/>
    <property type="match status" value="1"/>
</dbReference>
<keyword evidence="11" id="KW-1185">Reference proteome</keyword>
<evidence type="ECO:0000256" key="6">
    <source>
        <dbReference type="ARBA" id="ARBA00022833"/>
    </source>
</evidence>
<dbReference type="EMBL" id="FZOB01000008">
    <property type="protein sequence ID" value="SNR81530.1"/>
    <property type="molecule type" value="Genomic_DNA"/>
</dbReference>
<feature type="binding site" evidence="8">
    <location>
        <position position="83"/>
    </location>
    <ligand>
        <name>Zn(2+)</name>
        <dbReference type="ChEBI" id="CHEBI:29105"/>
        <note>catalytic</note>
    </ligand>
</feature>
<keyword evidence="6 8" id="KW-0862">Zinc</keyword>
<dbReference type="GO" id="GO:0008270">
    <property type="term" value="F:zinc ion binding"/>
    <property type="evidence" value="ECO:0007669"/>
    <property type="project" value="UniProtKB-UniRule"/>
</dbReference>
<dbReference type="SUPFAM" id="SSF53927">
    <property type="entry name" value="Cytidine deaminase-like"/>
    <property type="match status" value="1"/>
</dbReference>
<reference evidence="11" key="1">
    <citation type="submission" date="2017-06" db="EMBL/GenBank/DDBJ databases">
        <authorList>
            <person name="Varghese N."/>
            <person name="Submissions S."/>
        </authorList>
    </citation>
    <scope>NUCLEOTIDE SEQUENCE [LARGE SCALE GENOMIC DNA]</scope>
    <source>
        <strain evidence="11">DSM 15668</strain>
    </source>
</reference>
<proteinExistence type="inferred from homology"/>
<dbReference type="PROSITE" id="PS51747">
    <property type="entry name" value="CYT_DCMP_DEAMINASES_2"/>
    <property type="match status" value="1"/>
</dbReference>
<sequence length="152" mass="17250">MENHLFFLKEAVKEAKKALKFGEVPIGAVIVKNNRIIGRGFNKKEFLQSPTAHAEIIAIEDAAKRLNSWRLTGTILYSTVEPCIMCCGAIIQARIEKVVYSTPDPKFGGVESLFSIFSNGNLNHKVKVEKYPLEEPEKLLKEFFRNLRKKQV</sequence>
<evidence type="ECO:0000256" key="1">
    <source>
        <dbReference type="ARBA" id="ARBA00010669"/>
    </source>
</evidence>
<comment type="function">
    <text evidence="8">Catalyzes the deamination of adenosine to inosine at the wobble position 34 of tRNA(Arg2).</text>
</comment>